<protein>
    <submittedName>
        <fullName evidence="1">Uncharacterized protein</fullName>
    </submittedName>
</protein>
<evidence type="ECO:0000313" key="1">
    <source>
        <dbReference type="EMBL" id="MED6269126.1"/>
    </source>
</evidence>
<organism evidence="1 2">
    <name type="scientific">Characodon lateralis</name>
    <dbReference type="NCBI Taxonomy" id="208331"/>
    <lineage>
        <taxon>Eukaryota</taxon>
        <taxon>Metazoa</taxon>
        <taxon>Chordata</taxon>
        <taxon>Craniata</taxon>
        <taxon>Vertebrata</taxon>
        <taxon>Euteleostomi</taxon>
        <taxon>Actinopterygii</taxon>
        <taxon>Neopterygii</taxon>
        <taxon>Teleostei</taxon>
        <taxon>Neoteleostei</taxon>
        <taxon>Acanthomorphata</taxon>
        <taxon>Ovalentaria</taxon>
        <taxon>Atherinomorphae</taxon>
        <taxon>Cyprinodontiformes</taxon>
        <taxon>Goodeidae</taxon>
        <taxon>Characodon</taxon>
    </lineage>
</organism>
<keyword evidence="2" id="KW-1185">Reference proteome</keyword>
<gene>
    <name evidence="1" type="ORF">CHARACLAT_029981</name>
</gene>
<comment type="caution">
    <text evidence="1">The sequence shown here is derived from an EMBL/GenBank/DDBJ whole genome shotgun (WGS) entry which is preliminary data.</text>
</comment>
<reference evidence="1 2" key="1">
    <citation type="submission" date="2021-06" db="EMBL/GenBank/DDBJ databases">
        <authorList>
            <person name="Palmer J.M."/>
        </authorList>
    </citation>
    <scope>NUCLEOTIDE SEQUENCE [LARGE SCALE GENOMIC DNA]</scope>
    <source>
        <strain evidence="1 2">CL_MEX2019</strain>
        <tissue evidence="1">Muscle</tissue>
    </source>
</reference>
<name>A0ABU7D2F9_9TELE</name>
<evidence type="ECO:0000313" key="2">
    <source>
        <dbReference type="Proteomes" id="UP001352852"/>
    </source>
</evidence>
<dbReference type="Proteomes" id="UP001352852">
    <property type="component" value="Unassembled WGS sequence"/>
</dbReference>
<sequence>MNLLKWVPSAEGQQLYPELLQYDGLPFLISKEEPVHLTKKAHFSCFYPGSGSFTTDLYLRTIGEGWDKDGAANPEVHFQLCSFLIPEQNLHYCKLSSDPSIHLLLHPTII</sequence>
<proteinExistence type="predicted"/>
<dbReference type="EMBL" id="JAHUTJ010012578">
    <property type="protein sequence ID" value="MED6269126.1"/>
    <property type="molecule type" value="Genomic_DNA"/>
</dbReference>
<accession>A0ABU7D2F9</accession>